<dbReference type="PANTHER" id="PTHR12558">
    <property type="entry name" value="CELL DIVISION CYCLE 16,23,27"/>
    <property type="match status" value="1"/>
</dbReference>
<gene>
    <name evidence="3" type="ORF">PQO05_15245</name>
</gene>
<keyword evidence="1" id="KW-0802">TPR repeat</keyword>
<dbReference type="SMART" id="SM00028">
    <property type="entry name" value="TPR"/>
    <property type="match status" value="4"/>
</dbReference>
<evidence type="ECO:0000313" key="3">
    <source>
        <dbReference type="EMBL" id="WCT10088.1"/>
    </source>
</evidence>
<dbReference type="EMBL" id="CP117167">
    <property type="protein sequence ID" value="WCT10088.1"/>
    <property type="molecule type" value="Genomic_DNA"/>
</dbReference>
<keyword evidence="4" id="KW-1185">Reference proteome</keyword>
<reference evidence="3 4" key="1">
    <citation type="submission" date="2023-02" db="EMBL/GenBank/DDBJ databases">
        <title>Genome sequence of Mucilaginibacter jinjuensis strain KACC 16571.</title>
        <authorList>
            <person name="Kim S."/>
            <person name="Heo J."/>
            <person name="Kwon S.-W."/>
        </authorList>
    </citation>
    <scope>NUCLEOTIDE SEQUENCE [LARGE SCALE GENOMIC DNA]</scope>
    <source>
        <strain evidence="3 4">KACC 16571</strain>
    </source>
</reference>
<evidence type="ECO:0000313" key="4">
    <source>
        <dbReference type="Proteomes" id="UP001216139"/>
    </source>
</evidence>
<evidence type="ECO:0000256" key="1">
    <source>
        <dbReference type="PROSITE-ProRule" id="PRU00339"/>
    </source>
</evidence>
<protein>
    <recommendedName>
        <fullName evidence="5">Tetratricopeptide repeat protein</fullName>
    </recommendedName>
</protein>
<dbReference type="Proteomes" id="UP001216139">
    <property type="component" value="Chromosome"/>
</dbReference>
<accession>A0ABY7T2N8</accession>
<sequence length="370" mass="42227">MLGRKIILSLFILLFTTPFAFSQTEALKGVVNNLAFYRQQKDLKYLTNARKQVDSLIKTKKDSSNVPKSVFRAVVYSSILYTDSLNKLGVPANTLDQISALVDHLSGSGQIFKYQVEMDFSKRCLGNVYIRKGAAALQDKKYETALGNFQKAQHFVPRYRRINGYIAYTNNLLGKYVDAARSYTLLLNTDTVQSEDIVAAANVYKSLGDTTKALQVLQKGRKLLPEDDALLYDEANIYTNRKDYKSLAPLLPQLLSKNPKNAQLAFMAANCYDHLNDGDRAESLYLQAIELRSRYYDAVFNLGLLYFKEYTNKDGDQQKNIGRAIQWFEKANTILPNNLQCLQLLQWAYLKTRNEDQLNRINDKLKQLTN</sequence>
<feature type="repeat" description="TPR" evidence="1">
    <location>
        <begin position="126"/>
        <end position="159"/>
    </location>
</feature>
<evidence type="ECO:0008006" key="5">
    <source>
        <dbReference type="Google" id="ProtNLM"/>
    </source>
</evidence>
<dbReference type="PROSITE" id="PS50005">
    <property type="entry name" value="TPR"/>
    <property type="match status" value="1"/>
</dbReference>
<dbReference type="Pfam" id="PF13432">
    <property type="entry name" value="TPR_16"/>
    <property type="match status" value="1"/>
</dbReference>
<dbReference type="InterPro" id="IPR011990">
    <property type="entry name" value="TPR-like_helical_dom_sf"/>
</dbReference>
<evidence type="ECO:0000256" key="2">
    <source>
        <dbReference type="SAM" id="SignalP"/>
    </source>
</evidence>
<dbReference type="PANTHER" id="PTHR12558:SF13">
    <property type="entry name" value="CELL DIVISION CYCLE PROTEIN 27 HOMOLOG"/>
    <property type="match status" value="1"/>
</dbReference>
<dbReference type="Gene3D" id="1.25.40.10">
    <property type="entry name" value="Tetratricopeptide repeat domain"/>
    <property type="match status" value="1"/>
</dbReference>
<name>A0ABY7T2N8_9SPHI</name>
<organism evidence="3 4">
    <name type="scientific">Mucilaginibacter jinjuensis</name>
    <dbReference type="NCBI Taxonomy" id="1176721"/>
    <lineage>
        <taxon>Bacteria</taxon>
        <taxon>Pseudomonadati</taxon>
        <taxon>Bacteroidota</taxon>
        <taxon>Sphingobacteriia</taxon>
        <taxon>Sphingobacteriales</taxon>
        <taxon>Sphingobacteriaceae</taxon>
        <taxon>Mucilaginibacter</taxon>
    </lineage>
</organism>
<dbReference type="RefSeq" id="WP_273628192.1">
    <property type="nucleotide sequence ID" value="NZ_CP117167.1"/>
</dbReference>
<feature type="chain" id="PRO_5045465903" description="Tetratricopeptide repeat protein" evidence="2">
    <location>
        <begin position="21"/>
        <end position="370"/>
    </location>
</feature>
<dbReference type="InterPro" id="IPR019734">
    <property type="entry name" value="TPR_rpt"/>
</dbReference>
<keyword evidence="2" id="KW-0732">Signal</keyword>
<proteinExistence type="predicted"/>
<feature type="signal peptide" evidence="2">
    <location>
        <begin position="1"/>
        <end position="20"/>
    </location>
</feature>
<dbReference type="SUPFAM" id="SSF48452">
    <property type="entry name" value="TPR-like"/>
    <property type="match status" value="1"/>
</dbReference>